<dbReference type="Pfam" id="PF16872">
    <property type="entry name" value="putAbiC"/>
    <property type="match status" value="1"/>
</dbReference>
<evidence type="ECO:0000313" key="2">
    <source>
        <dbReference type="Proteomes" id="UP000655273"/>
    </source>
</evidence>
<protein>
    <submittedName>
        <fullName evidence="1">Phage abortive infection protein</fullName>
    </submittedName>
</protein>
<evidence type="ECO:0000313" key="1">
    <source>
        <dbReference type="EMBL" id="MBD3706805.1"/>
    </source>
</evidence>
<organism evidence="1 2">
    <name type="scientific">Enterobacter hormaechei</name>
    <dbReference type="NCBI Taxonomy" id="158836"/>
    <lineage>
        <taxon>Bacteria</taxon>
        <taxon>Pseudomonadati</taxon>
        <taxon>Pseudomonadota</taxon>
        <taxon>Gammaproteobacteria</taxon>
        <taxon>Enterobacterales</taxon>
        <taxon>Enterobacteriaceae</taxon>
        <taxon>Enterobacter</taxon>
        <taxon>Enterobacter cloacae complex</taxon>
    </lineage>
</organism>
<dbReference type="AlphaFoldDB" id="A0A927DGT5"/>
<sequence>MFFFISIKTSKKEVRQKNGRRLDFNTQDYLDVQQAALLMSNEYRIYFKNRAQNLSHYFRYVYNMFKIIHESELCNVDKKKYANILRAQLSNYELLMLFYNANFVHGKKFILYVNFYAIMDNLPVEKLIYKKHVAFCDKEAWGENYDALKYHPKFHDVEN</sequence>
<dbReference type="InterPro" id="IPR031709">
    <property type="entry name" value="PutAbiC"/>
</dbReference>
<dbReference type="Proteomes" id="UP000655273">
    <property type="component" value="Unassembled WGS sequence"/>
</dbReference>
<name>A0A927DGT5_9ENTR</name>
<proteinExistence type="predicted"/>
<comment type="caution">
    <text evidence="1">The sequence shown here is derived from an EMBL/GenBank/DDBJ whole genome shotgun (WGS) entry which is preliminary data.</text>
</comment>
<gene>
    <name evidence="1" type="ORF">IE983_06835</name>
</gene>
<dbReference type="EMBL" id="JACXTA010000001">
    <property type="protein sequence ID" value="MBD3706805.1"/>
    <property type="molecule type" value="Genomic_DNA"/>
</dbReference>
<reference evidence="1" key="1">
    <citation type="submission" date="2020-07" db="EMBL/GenBank/DDBJ databases">
        <title>Clinical and genomic characterization of carbapenemase-producing Enterobacterales causing secondary infections during the COVID-19 crisis at a New York City hospital.</title>
        <authorList>
            <person name="Gomez-Simmonds A."/>
            <person name="Annavajhala M.K."/>
            <person name="Uhlemann A.-C."/>
        </authorList>
    </citation>
    <scope>NUCLEOTIDE SEQUENCE</scope>
    <source>
        <strain evidence="1">NK1396</strain>
    </source>
</reference>
<accession>A0A927DGT5</accession>